<protein>
    <submittedName>
        <fullName evidence="1">Uncharacterized protein</fullName>
    </submittedName>
</protein>
<sequence length="67" mass="7471">MRIRERVDAPVQADLAGNDRIEPIDGIGLHEIAEDRTDHRVIVVPREIGMRQVIHVVDPARPAASAR</sequence>
<evidence type="ECO:0000313" key="1">
    <source>
        <dbReference type="EMBL" id="MFD0725417.1"/>
    </source>
</evidence>
<keyword evidence="2" id="KW-1185">Reference proteome</keyword>
<comment type="caution">
    <text evidence="1">The sequence shown here is derived from an EMBL/GenBank/DDBJ whole genome shotgun (WGS) entry which is preliminary data.</text>
</comment>
<proteinExistence type="predicted"/>
<name>A0ABW2YA41_9GAMM</name>
<dbReference type="Proteomes" id="UP001597110">
    <property type="component" value="Unassembled WGS sequence"/>
</dbReference>
<dbReference type="RefSeq" id="WP_386823042.1">
    <property type="nucleotide sequence ID" value="NZ_JBHTIF010000001.1"/>
</dbReference>
<organism evidence="1 2">
    <name type="scientific">Lysobacter brunescens</name>
    <dbReference type="NCBI Taxonomy" id="262323"/>
    <lineage>
        <taxon>Bacteria</taxon>
        <taxon>Pseudomonadati</taxon>
        <taxon>Pseudomonadota</taxon>
        <taxon>Gammaproteobacteria</taxon>
        <taxon>Lysobacterales</taxon>
        <taxon>Lysobacteraceae</taxon>
        <taxon>Lysobacter</taxon>
    </lineage>
</organism>
<reference evidence="2" key="1">
    <citation type="journal article" date="2019" name="Int. J. Syst. Evol. Microbiol.">
        <title>The Global Catalogue of Microorganisms (GCM) 10K type strain sequencing project: providing services to taxonomists for standard genome sequencing and annotation.</title>
        <authorList>
            <consortium name="The Broad Institute Genomics Platform"/>
            <consortium name="The Broad Institute Genome Sequencing Center for Infectious Disease"/>
            <person name="Wu L."/>
            <person name="Ma J."/>
        </authorList>
    </citation>
    <scope>NUCLEOTIDE SEQUENCE [LARGE SCALE GENOMIC DNA]</scope>
    <source>
        <strain evidence="2">CCUG 55585</strain>
    </source>
</reference>
<evidence type="ECO:0000313" key="2">
    <source>
        <dbReference type="Proteomes" id="UP001597110"/>
    </source>
</evidence>
<dbReference type="EMBL" id="JBHTIF010000001">
    <property type="protein sequence ID" value="MFD0725417.1"/>
    <property type="molecule type" value="Genomic_DNA"/>
</dbReference>
<accession>A0ABW2YA41</accession>
<gene>
    <name evidence="1" type="ORF">ACFQ0E_07340</name>
</gene>